<dbReference type="Pfam" id="PF09324">
    <property type="entry name" value="Sec7-like_HDS"/>
    <property type="match status" value="1"/>
</dbReference>
<gene>
    <name evidence="3" type="ORF">GSOID_T00028144001</name>
</gene>
<feature type="domain" description="Mon2/Sec7/BIG1-like HDS" evidence="1">
    <location>
        <begin position="498"/>
        <end position="564"/>
    </location>
</feature>
<organism evidence="3">
    <name type="scientific">Oikopleura dioica</name>
    <name type="common">Tunicate</name>
    <dbReference type="NCBI Taxonomy" id="34765"/>
    <lineage>
        <taxon>Eukaryota</taxon>
        <taxon>Metazoa</taxon>
        <taxon>Chordata</taxon>
        <taxon>Tunicata</taxon>
        <taxon>Appendicularia</taxon>
        <taxon>Copelata</taxon>
        <taxon>Oikopleuridae</taxon>
        <taxon>Oikopleura</taxon>
    </lineage>
</organism>
<feature type="domain" description="Mon2/Sec7/BIG1-like HUS" evidence="2">
    <location>
        <begin position="8"/>
        <end position="78"/>
    </location>
</feature>
<name>E4Z757_OIKDI</name>
<reference evidence="3" key="1">
    <citation type="journal article" date="2010" name="Science">
        <title>Plasticity of animal genome architecture unmasked by rapid evolution of a pelagic tunicate.</title>
        <authorList>
            <person name="Denoeud F."/>
            <person name="Henriet S."/>
            <person name="Mungpakdee S."/>
            <person name="Aury J.M."/>
            <person name="Da Silva C."/>
            <person name="Brinkmann H."/>
            <person name="Mikhaleva J."/>
            <person name="Olsen L.C."/>
            <person name="Jubin C."/>
            <person name="Canestro C."/>
            <person name="Bouquet J.M."/>
            <person name="Danks G."/>
            <person name="Poulain J."/>
            <person name="Campsteijn C."/>
            <person name="Adamski M."/>
            <person name="Cross I."/>
            <person name="Yadetie F."/>
            <person name="Muffato M."/>
            <person name="Louis A."/>
            <person name="Butcher S."/>
            <person name="Tsagkogeorga G."/>
            <person name="Konrad A."/>
            <person name="Singh S."/>
            <person name="Jensen M.F."/>
            <person name="Cong E.H."/>
            <person name="Eikeseth-Otteraa H."/>
            <person name="Noel B."/>
            <person name="Anthouard V."/>
            <person name="Porcel B.M."/>
            <person name="Kachouri-Lafond R."/>
            <person name="Nishino A."/>
            <person name="Ugolini M."/>
            <person name="Chourrout P."/>
            <person name="Nishida H."/>
            <person name="Aasland R."/>
            <person name="Huzurbazar S."/>
            <person name="Westhof E."/>
            <person name="Delsuc F."/>
            <person name="Lehrach H."/>
            <person name="Reinhardt R."/>
            <person name="Weissenbach J."/>
            <person name="Roy S.W."/>
            <person name="Artiguenave F."/>
            <person name="Postlethwait J.H."/>
            <person name="Manak J.R."/>
            <person name="Thompson E.M."/>
            <person name="Jaillon O."/>
            <person name="Du Pasquier L."/>
            <person name="Boudinot P."/>
            <person name="Liberles D.A."/>
            <person name="Volff J.N."/>
            <person name="Philippe H."/>
            <person name="Lenhard B."/>
            <person name="Roest Crollius H."/>
            <person name="Wincker P."/>
            <person name="Chourrout D."/>
        </authorList>
    </citation>
    <scope>NUCLEOTIDE SEQUENCE [LARGE SCALE GENOMIC DNA]</scope>
</reference>
<dbReference type="Pfam" id="PF12783">
    <property type="entry name" value="Sec7-like_HUS"/>
    <property type="match status" value="1"/>
</dbReference>
<protein>
    <submittedName>
        <fullName evidence="3">Uncharacterized protein</fullName>
    </submittedName>
</protein>
<evidence type="ECO:0000313" key="3">
    <source>
        <dbReference type="EMBL" id="CBY43535.1"/>
    </source>
</evidence>
<sequence length="571" mass="63297">KVEHYVIATKILKVVAIMLERYNSVLKTESEIFLSFLIKFLSGEQWQQAIAVEVLHKICWKPRQLRDICQQYDLQNKSNGSTPVFQELINALASLTSAKFHRLYRNKEDPESPSDAEILDELSISKLILNSETQGGTKYYYLEVRMLIFTSSIIVFLQTTPTDRSEIPFVSEDYVLRMSMSCLLDIATAIIDLGDKELIKRRAANVPIHEINETENTLRQMIMSGWSGLLQTLSLLFEAAPDENTVNSVLDLMTALTAVAGGLNMDGPREALVGTLCRFALPPGYHEKSYAGEQTSGSGGQVLVVGQPLTASTSSGAGFVLLTTRNIQVLRALLDVASDYGPLLGQSWSLVLSALQHLSWILGFQCSITGEMTAKVQEKGQSTVLTTAIIQEIPKISKKLADVFENSSKLDEVALHHLVNAICELSTETMDQAYGSATREPSLFAVANLVQVSITNLNRLEVIWRLVTGHLLEVCQHTNMHFRKTGADGISHLIISAFAEDSIFSNQRRQEMVLAAFSEMSTIPKIDVRTRQMQCVLEVLESRGEKLTSAWPVLLEIIQASCEALKDQGIV</sequence>
<dbReference type="SUPFAM" id="SSF48371">
    <property type="entry name" value="ARM repeat"/>
    <property type="match status" value="1"/>
</dbReference>
<dbReference type="InterPro" id="IPR032691">
    <property type="entry name" value="Mon2/Sec7/BIG1-like_HUS"/>
</dbReference>
<dbReference type="Proteomes" id="UP000011014">
    <property type="component" value="Unassembled WGS sequence"/>
</dbReference>
<evidence type="ECO:0000259" key="2">
    <source>
        <dbReference type="Pfam" id="PF12783"/>
    </source>
</evidence>
<dbReference type="EMBL" id="FN658356">
    <property type="protein sequence ID" value="CBY43535.1"/>
    <property type="molecule type" value="Genomic_DNA"/>
</dbReference>
<feature type="non-terminal residue" evidence="3">
    <location>
        <position position="1"/>
    </location>
</feature>
<accession>E4Z757</accession>
<evidence type="ECO:0000259" key="1">
    <source>
        <dbReference type="Pfam" id="PF09324"/>
    </source>
</evidence>
<dbReference type="AlphaFoldDB" id="E4Z757"/>
<proteinExistence type="predicted"/>
<dbReference type="InterPro" id="IPR016024">
    <property type="entry name" value="ARM-type_fold"/>
</dbReference>
<dbReference type="InterPro" id="IPR015403">
    <property type="entry name" value="Mon2/Sec7/BIG1-like_HDS"/>
</dbReference>